<dbReference type="InterPro" id="IPR012337">
    <property type="entry name" value="RNaseH-like_sf"/>
</dbReference>
<evidence type="ECO:0000313" key="2">
    <source>
        <dbReference type="EMBL" id="KAF6796413.1"/>
    </source>
</evidence>
<dbReference type="InterPro" id="IPR038717">
    <property type="entry name" value="Tc1-like_DDE_dom"/>
</dbReference>
<dbReference type="AlphaFoldDB" id="A0A8H6IT50"/>
<evidence type="ECO:0000259" key="1">
    <source>
        <dbReference type="Pfam" id="PF13358"/>
    </source>
</evidence>
<dbReference type="InterPro" id="IPR009057">
    <property type="entry name" value="Homeodomain-like_sf"/>
</dbReference>
<protein>
    <recommendedName>
        <fullName evidence="1">Tc1-like transposase DDE domain-containing protein</fullName>
    </recommendedName>
</protein>
<comment type="caution">
    <text evidence="2">The sequence shown here is derived from an EMBL/GenBank/DDBJ whole genome shotgun (WGS) entry which is preliminary data.</text>
</comment>
<gene>
    <name evidence="2" type="ORF">CSOJ01_13195</name>
</gene>
<dbReference type="PANTHER" id="PTHR46564:SF1">
    <property type="entry name" value="TRANSPOSASE"/>
    <property type="match status" value="1"/>
</dbReference>
<dbReference type="Pfam" id="PF13358">
    <property type="entry name" value="DDE_3"/>
    <property type="match status" value="1"/>
</dbReference>
<name>A0A8H6IT50_9PEZI</name>
<dbReference type="SUPFAM" id="SSF53098">
    <property type="entry name" value="Ribonuclease H-like"/>
    <property type="match status" value="1"/>
</dbReference>
<dbReference type="NCBIfam" id="NF033545">
    <property type="entry name" value="transpos_IS630"/>
    <property type="match status" value="1"/>
</dbReference>
<dbReference type="GO" id="GO:0003676">
    <property type="term" value="F:nucleic acid binding"/>
    <property type="evidence" value="ECO:0007669"/>
    <property type="project" value="InterPro"/>
</dbReference>
<reference evidence="2 3" key="1">
    <citation type="journal article" date="2020" name="Phytopathology">
        <title>Genome Sequence Resources of Colletotrichum truncatum, C. plurivorum, C. musicola, and C. sojae: Four Species Pathogenic to Soybean (Glycine max).</title>
        <authorList>
            <person name="Rogerio F."/>
            <person name="Boufleur T.R."/>
            <person name="Ciampi-Guillardi M."/>
            <person name="Sukno S.A."/>
            <person name="Thon M.R."/>
            <person name="Massola Junior N.S."/>
            <person name="Baroncelli R."/>
        </authorList>
    </citation>
    <scope>NUCLEOTIDE SEQUENCE [LARGE SCALE GENOMIC DNA]</scope>
    <source>
        <strain evidence="2 3">LFN0009</strain>
    </source>
</reference>
<dbReference type="Gene3D" id="3.30.420.10">
    <property type="entry name" value="Ribonuclease H-like superfamily/Ribonuclease H"/>
    <property type="match status" value="1"/>
</dbReference>
<accession>A0A8H6IT50</accession>
<proteinExistence type="predicted"/>
<dbReference type="Proteomes" id="UP000652219">
    <property type="component" value="Unassembled WGS sequence"/>
</dbReference>
<dbReference type="PANTHER" id="PTHR46564">
    <property type="entry name" value="TRANSPOSASE"/>
    <property type="match status" value="1"/>
</dbReference>
<feature type="domain" description="Tc1-like transposase DDE" evidence="1">
    <location>
        <begin position="149"/>
        <end position="285"/>
    </location>
</feature>
<dbReference type="InterPro" id="IPR047655">
    <property type="entry name" value="Transpos_IS630-like"/>
</dbReference>
<dbReference type="InterPro" id="IPR036397">
    <property type="entry name" value="RNaseH_sf"/>
</dbReference>
<keyword evidence="3" id="KW-1185">Reference proteome</keyword>
<organism evidence="2 3">
    <name type="scientific">Colletotrichum sojae</name>
    <dbReference type="NCBI Taxonomy" id="2175907"/>
    <lineage>
        <taxon>Eukaryota</taxon>
        <taxon>Fungi</taxon>
        <taxon>Dikarya</taxon>
        <taxon>Ascomycota</taxon>
        <taxon>Pezizomycotina</taxon>
        <taxon>Sordariomycetes</taxon>
        <taxon>Hypocreomycetidae</taxon>
        <taxon>Glomerellales</taxon>
        <taxon>Glomerellaceae</taxon>
        <taxon>Colletotrichum</taxon>
        <taxon>Colletotrichum orchidearum species complex</taxon>
    </lineage>
</organism>
<evidence type="ECO:0000313" key="3">
    <source>
        <dbReference type="Proteomes" id="UP000652219"/>
    </source>
</evidence>
<sequence length="338" mass="38779">MAPFLARSTHDLLRNIIHSKLLGETTATDDSIAKLVGCNPRTIRRIRSKLRTFGTTETPTNAPGCPTSITPPMLSALRGNLAVDPCLTLNQIATFLRKHSDADVSRFSISRSLRKNKWSQKTTQNVAQERNLDLRDEYMHQISQYQSEQLVFVDESGVDKSIGTRRRGWAPRGKRPRQIKRFHRGRRYQILPAYTQDGVIHFRVFEGSTDAKVFESFIETLLLYCGRWPESRSVLIMDNASFHHSDRIREMCTAAGVVLLYSAPYSPDIIPIEHFFGELKNFIRQVWNEHQGFIRADFQSFLEECVMVVGQRKKSARGHFHNCSISIDEPVERDKKTV</sequence>
<dbReference type="SUPFAM" id="SSF46689">
    <property type="entry name" value="Homeodomain-like"/>
    <property type="match status" value="1"/>
</dbReference>
<dbReference type="EMBL" id="WIGN01000371">
    <property type="protein sequence ID" value="KAF6796413.1"/>
    <property type="molecule type" value="Genomic_DNA"/>
</dbReference>